<dbReference type="InterPro" id="IPR027417">
    <property type="entry name" value="P-loop_NTPase"/>
</dbReference>
<dbReference type="EnsemblPlants" id="AET1Gv20504500.1">
    <property type="protein sequence ID" value="AET1Gv20504500.1"/>
    <property type="gene ID" value="AET1Gv20504500"/>
</dbReference>
<keyword evidence="3" id="KW-1185">Reference proteome</keyword>
<reference evidence="3" key="2">
    <citation type="journal article" date="2017" name="Nat. Plants">
        <title>The Aegilops tauschii genome reveals multiple impacts of transposons.</title>
        <authorList>
            <person name="Zhao G."/>
            <person name="Zou C."/>
            <person name="Li K."/>
            <person name="Wang K."/>
            <person name="Li T."/>
            <person name="Gao L."/>
            <person name="Zhang X."/>
            <person name="Wang H."/>
            <person name="Yang Z."/>
            <person name="Liu X."/>
            <person name="Jiang W."/>
            <person name="Mao L."/>
            <person name="Kong X."/>
            <person name="Jiao Y."/>
            <person name="Jia J."/>
        </authorList>
    </citation>
    <scope>NUCLEOTIDE SEQUENCE [LARGE SCALE GENOMIC DNA]</scope>
    <source>
        <strain evidence="3">cv. AL8/78</strain>
    </source>
</reference>
<reference evidence="2" key="4">
    <citation type="submission" date="2019-03" db="UniProtKB">
        <authorList>
            <consortium name="EnsemblPlants"/>
        </authorList>
    </citation>
    <scope>IDENTIFICATION</scope>
</reference>
<dbReference type="Proteomes" id="UP000015105">
    <property type="component" value="Chromosome 1D"/>
</dbReference>
<evidence type="ECO:0000256" key="1">
    <source>
        <dbReference type="SAM" id="MobiDB-lite"/>
    </source>
</evidence>
<sequence>MSNSVPQPYAPPWKAADPKNHFQGHVDMDVEPEYAHRGDEVPRGCRGIRHDDDDCPNRHAVRHNDDDYNDRRDGFRLKPPKHAFSVFKEYKACWLPLRPKQTEAADADEDLVVPLDGEWIWHCHRLNPTQYIKGCKRLYGRILDSNNVKSIQAKSKDQVEKVWTELYPGEPVELECTSPSEDSIYLSDETAGGFSYDLVSVVKRQSSFVYQVMILTGETGSGKSTQLVQYLANSGLAAKGCHLGSIVLQILHDTSVCKVPYSATHQWDPGLSSEIIHVHSLGTLQLLGHDWVQYIELGSAFSLSITTGMQLLQLLSRAMLLGVIHSKLWLTDGWLDK</sequence>
<protein>
    <submittedName>
        <fullName evidence="2">Uncharacterized protein</fullName>
    </submittedName>
</protein>
<evidence type="ECO:0000313" key="2">
    <source>
        <dbReference type="EnsemblPlants" id="AET1Gv20504500.1"/>
    </source>
</evidence>
<name>A0A452YQP9_AEGTS</name>
<dbReference type="PANTHER" id="PTHR34365:SF7">
    <property type="entry name" value="GLYCINE-RICH DOMAIN-CONTAINING PROTEIN 1"/>
    <property type="match status" value="1"/>
</dbReference>
<dbReference type="InterPro" id="IPR009836">
    <property type="entry name" value="GRDP-like"/>
</dbReference>
<dbReference type="PANTHER" id="PTHR34365">
    <property type="entry name" value="ENOLASE (DUF1399)"/>
    <property type="match status" value="1"/>
</dbReference>
<accession>A0A452YQP9</accession>
<dbReference type="STRING" id="200361.A0A452YQP9"/>
<proteinExistence type="predicted"/>
<evidence type="ECO:0000313" key="3">
    <source>
        <dbReference type="Proteomes" id="UP000015105"/>
    </source>
</evidence>
<reference evidence="3" key="1">
    <citation type="journal article" date="2014" name="Science">
        <title>Ancient hybridizations among the ancestral genomes of bread wheat.</title>
        <authorList>
            <consortium name="International Wheat Genome Sequencing Consortium,"/>
            <person name="Marcussen T."/>
            <person name="Sandve S.R."/>
            <person name="Heier L."/>
            <person name="Spannagl M."/>
            <person name="Pfeifer M."/>
            <person name="Jakobsen K.S."/>
            <person name="Wulff B.B."/>
            <person name="Steuernagel B."/>
            <person name="Mayer K.F."/>
            <person name="Olsen O.A."/>
        </authorList>
    </citation>
    <scope>NUCLEOTIDE SEQUENCE [LARGE SCALE GENOMIC DNA]</scope>
    <source>
        <strain evidence="3">cv. AL8/78</strain>
    </source>
</reference>
<feature type="region of interest" description="Disordered" evidence="1">
    <location>
        <begin position="1"/>
        <end position="26"/>
    </location>
</feature>
<feature type="compositionally biased region" description="Basic and acidic residues" evidence="1">
    <location>
        <begin position="16"/>
        <end position="26"/>
    </location>
</feature>
<dbReference type="AlphaFoldDB" id="A0A452YQP9"/>
<dbReference type="SUPFAM" id="SSF52540">
    <property type="entry name" value="P-loop containing nucleoside triphosphate hydrolases"/>
    <property type="match status" value="1"/>
</dbReference>
<reference evidence="2" key="5">
    <citation type="journal article" date="2021" name="G3 (Bethesda)">
        <title>Aegilops tauschii genome assembly Aet v5.0 features greater sequence contiguity and improved annotation.</title>
        <authorList>
            <person name="Wang L."/>
            <person name="Zhu T."/>
            <person name="Rodriguez J.C."/>
            <person name="Deal K.R."/>
            <person name="Dubcovsky J."/>
            <person name="McGuire P.E."/>
            <person name="Lux T."/>
            <person name="Spannagl M."/>
            <person name="Mayer K.F.X."/>
            <person name="Baldrich P."/>
            <person name="Meyers B.C."/>
            <person name="Huo N."/>
            <person name="Gu Y.Q."/>
            <person name="Zhou H."/>
            <person name="Devos K.M."/>
            <person name="Bennetzen J.L."/>
            <person name="Unver T."/>
            <person name="Budak H."/>
            <person name="Gulick P.J."/>
            <person name="Galiba G."/>
            <person name="Kalapos B."/>
            <person name="Nelson D.R."/>
            <person name="Li P."/>
            <person name="You F.M."/>
            <person name="Luo M.C."/>
            <person name="Dvorak J."/>
        </authorList>
    </citation>
    <scope>NUCLEOTIDE SEQUENCE [LARGE SCALE GENOMIC DNA]</scope>
    <source>
        <strain evidence="2">cv. AL8/78</strain>
    </source>
</reference>
<reference evidence="2" key="3">
    <citation type="journal article" date="2017" name="Nature">
        <title>Genome sequence of the progenitor of the wheat D genome Aegilops tauschii.</title>
        <authorList>
            <person name="Luo M.C."/>
            <person name="Gu Y.Q."/>
            <person name="Puiu D."/>
            <person name="Wang H."/>
            <person name="Twardziok S.O."/>
            <person name="Deal K.R."/>
            <person name="Huo N."/>
            <person name="Zhu T."/>
            <person name="Wang L."/>
            <person name="Wang Y."/>
            <person name="McGuire P.E."/>
            <person name="Liu S."/>
            <person name="Long H."/>
            <person name="Ramasamy R.K."/>
            <person name="Rodriguez J.C."/>
            <person name="Van S.L."/>
            <person name="Yuan L."/>
            <person name="Wang Z."/>
            <person name="Xia Z."/>
            <person name="Xiao L."/>
            <person name="Anderson O.D."/>
            <person name="Ouyang S."/>
            <person name="Liang Y."/>
            <person name="Zimin A.V."/>
            <person name="Pertea G."/>
            <person name="Qi P."/>
            <person name="Bennetzen J.L."/>
            <person name="Dai X."/>
            <person name="Dawson M.W."/>
            <person name="Muller H.G."/>
            <person name="Kugler K."/>
            <person name="Rivarola-Duarte L."/>
            <person name="Spannagl M."/>
            <person name="Mayer K.F.X."/>
            <person name="Lu F.H."/>
            <person name="Bevan M.W."/>
            <person name="Leroy P."/>
            <person name="Li P."/>
            <person name="You F.M."/>
            <person name="Sun Q."/>
            <person name="Liu Z."/>
            <person name="Lyons E."/>
            <person name="Wicker T."/>
            <person name="Salzberg S.L."/>
            <person name="Devos K.M."/>
            <person name="Dvorak J."/>
        </authorList>
    </citation>
    <scope>NUCLEOTIDE SEQUENCE [LARGE SCALE GENOMIC DNA]</scope>
    <source>
        <strain evidence="2">cv. AL8/78</strain>
    </source>
</reference>
<dbReference type="Gene3D" id="3.40.50.300">
    <property type="entry name" value="P-loop containing nucleotide triphosphate hydrolases"/>
    <property type="match status" value="1"/>
</dbReference>
<dbReference type="Gramene" id="AET1Gv20504500.1">
    <property type="protein sequence ID" value="AET1Gv20504500.1"/>
    <property type="gene ID" value="AET1Gv20504500"/>
</dbReference>
<organism evidence="2 3">
    <name type="scientific">Aegilops tauschii subsp. strangulata</name>
    <name type="common">Goatgrass</name>
    <dbReference type="NCBI Taxonomy" id="200361"/>
    <lineage>
        <taxon>Eukaryota</taxon>
        <taxon>Viridiplantae</taxon>
        <taxon>Streptophyta</taxon>
        <taxon>Embryophyta</taxon>
        <taxon>Tracheophyta</taxon>
        <taxon>Spermatophyta</taxon>
        <taxon>Magnoliopsida</taxon>
        <taxon>Liliopsida</taxon>
        <taxon>Poales</taxon>
        <taxon>Poaceae</taxon>
        <taxon>BOP clade</taxon>
        <taxon>Pooideae</taxon>
        <taxon>Triticodae</taxon>
        <taxon>Triticeae</taxon>
        <taxon>Triticinae</taxon>
        <taxon>Aegilops</taxon>
    </lineage>
</organism>
<dbReference type="Pfam" id="PF07173">
    <property type="entry name" value="GRDP-like"/>
    <property type="match status" value="1"/>
</dbReference>